<evidence type="ECO:0000313" key="9">
    <source>
        <dbReference type="Proteomes" id="UP001569904"/>
    </source>
</evidence>
<feature type="transmembrane region" description="Helical" evidence="7">
    <location>
        <begin position="312"/>
        <end position="331"/>
    </location>
</feature>
<feature type="compositionally biased region" description="Gly residues" evidence="6">
    <location>
        <begin position="11"/>
        <end position="21"/>
    </location>
</feature>
<accession>A0ABV4QYZ6</accession>
<keyword evidence="3 7" id="KW-0812">Transmembrane</keyword>
<protein>
    <submittedName>
        <fullName evidence="8">MFS transporter</fullName>
    </submittedName>
</protein>
<dbReference type="InterPro" id="IPR036259">
    <property type="entry name" value="MFS_trans_sf"/>
</dbReference>
<reference evidence="8 9" key="1">
    <citation type="submission" date="2023-11" db="EMBL/GenBank/DDBJ databases">
        <title>Actinomadura monticuli sp. nov., isolated from volcanic ash.</title>
        <authorList>
            <person name="Lee S.D."/>
            <person name="Yang H."/>
            <person name="Kim I.S."/>
        </authorList>
    </citation>
    <scope>NUCLEOTIDE SEQUENCE [LARGE SCALE GENOMIC DNA]</scope>
    <source>
        <strain evidence="8 9">DSM 45346</strain>
    </source>
</reference>
<dbReference type="PANTHER" id="PTHR23513:SF6">
    <property type="entry name" value="MAJOR FACILITATOR SUPERFAMILY ASSOCIATED DOMAIN-CONTAINING PROTEIN"/>
    <property type="match status" value="1"/>
</dbReference>
<evidence type="ECO:0000256" key="5">
    <source>
        <dbReference type="ARBA" id="ARBA00023136"/>
    </source>
</evidence>
<keyword evidence="9" id="KW-1185">Reference proteome</keyword>
<dbReference type="Proteomes" id="UP001569904">
    <property type="component" value="Unassembled WGS sequence"/>
</dbReference>
<feature type="transmembrane region" description="Helical" evidence="7">
    <location>
        <begin position="187"/>
        <end position="207"/>
    </location>
</feature>
<feature type="transmembrane region" description="Helical" evidence="7">
    <location>
        <begin position="109"/>
        <end position="131"/>
    </location>
</feature>
<keyword evidence="2" id="KW-1003">Cell membrane</keyword>
<evidence type="ECO:0000256" key="6">
    <source>
        <dbReference type="SAM" id="MobiDB-lite"/>
    </source>
</evidence>
<feature type="transmembrane region" description="Helical" evidence="7">
    <location>
        <begin position="33"/>
        <end position="59"/>
    </location>
</feature>
<feature type="region of interest" description="Disordered" evidence="6">
    <location>
        <begin position="428"/>
        <end position="456"/>
    </location>
</feature>
<gene>
    <name evidence="8" type="ORF">SM436_19220</name>
</gene>
<feature type="transmembrane region" description="Helical" evidence="7">
    <location>
        <begin position="281"/>
        <end position="300"/>
    </location>
</feature>
<dbReference type="EMBL" id="JAXCEH010000012">
    <property type="protein sequence ID" value="MFA1555824.1"/>
    <property type="molecule type" value="Genomic_DNA"/>
</dbReference>
<feature type="transmembrane region" description="Helical" evidence="7">
    <location>
        <begin position="376"/>
        <end position="396"/>
    </location>
</feature>
<dbReference type="Pfam" id="PF07690">
    <property type="entry name" value="MFS_1"/>
    <property type="match status" value="1"/>
</dbReference>
<evidence type="ECO:0000256" key="7">
    <source>
        <dbReference type="SAM" id="Phobius"/>
    </source>
</evidence>
<organism evidence="8 9">
    <name type="scientific">Actinomadura chokoriensis</name>
    <dbReference type="NCBI Taxonomy" id="454156"/>
    <lineage>
        <taxon>Bacteria</taxon>
        <taxon>Bacillati</taxon>
        <taxon>Actinomycetota</taxon>
        <taxon>Actinomycetes</taxon>
        <taxon>Streptosporangiales</taxon>
        <taxon>Thermomonosporaceae</taxon>
        <taxon>Actinomadura</taxon>
    </lineage>
</organism>
<feature type="compositionally biased region" description="Basic and acidic residues" evidence="6">
    <location>
        <begin position="431"/>
        <end position="443"/>
    </location>
</feature>
<evidence type="ECO:0000256" key="1">
    <source>
        <dbReference type="ARBA" id="ARBA00004651"/>
    </source>
</evidence>
<comment type="caution">
    <text evidence="8">The sequence shown here is derived from an EMBL/GenBank/DDBJ whole genome shotgun (WGS) entry which is preliminary data.</text>
</comment>
<feature type="transmembrane region" description="Helical" evidence="7">
    <location>
        <begin position="246"/>
        <end position="269"/>
    </location>
</feature>
<evidence type="ECO:0000313" key="8">
    <source>
        <dbReference type="EMBL" id="MFA1555824.1"/>
    </source>
</evidence>
<feature type="transmembrane region" description="Helical" evidence="7">
    <location>
        <begin position="402"/>
        <end position="420"/>
    </location>
</feature>
<dbReference type="SUPFAM" id="SSF103473">
    <property type="entry name" value="MFS general substrate transporter"/>
    <property type="match status" value="1"/>
</dbReference>
<keyword evidence="4 7" id="KW-1133">Transmembrane helix</keyword>
<feature type="region of interest" description="Disordered" evidence="6">
    <location>
        <begin position="1"/>
        <end position="24"/>
    </location>
</feature>
<comment type="subcellular location">
    <subcellularLocation>
        <location evidence="1">Cell membrane</location>
        <topology evidence="1">Multi-pass membrane protein</topology>
    </subcellularLocation>
</comment>
<dbReference type="CDD" id="cd06173">
    <property type="entry name" value="MFS_MefA_like"/>
    <property type="match status" value="1"/>
</dbReference>
<dbReference type="PANTHER" id="PTHR23513">
    <property type="entry name" value="INTEGRAL MEMBRANE EFFLUX PROTEIN-RELATED"/>
    <property type="match status" value="1"/>
</dbReference>
<evidence type="ECO:0000256" key="3">
    <source>
        <dbReference type="ARBA" id="ARBA00022692"/>
    </source>
</evidence>
<evidence type="ECO:0000256" key="2">
    <source>
        <dbReference type="ARBA" id="ARBA00022475"/>
    </source>
</evidence>
<dbReference type="RefSeq" id="WP_371942546.1">
    <property type="nucleotide sequence ID" value="NZ_JAXCEH010000012.1"/>
</dbReference>
<sequence>MTATPSELSPGDGGGTTGGNGQENESWRRDFRLLLSGSALSQLGTLGAAAANPLLALALTDSPIVAGWVAAAGTLPGLFLHVPVGLLVDRYNRRRIMLFSQLFRMVTSILLVIGLCSVADPWPLLVLAAVIDGSCAVFFRIAELAAVRYVVPDGEAESAMGKSEARHHLALVLGRPVGGMLFTVGRALPYALDALTSLISVISLLLLKTKIFQSSQTAEDKSPAKSKRLMLASSKEGFRRIYHDKFLFVSLVSCAVANIGFQVVILLLVVEAERQHFSGSLIGAMLATSGFCGFFGAISAPGAVRRLTPVKTVKYCVTLWLPFLAIVAITANPLIGMCAWGACSFMGAYINVALAVHQSRVIPSDVLGRVEGVSQFLTTGAVTLGAFAGGYIITIFGSRLTATLVALAFLGIVIAVLLLVRNPHRPPVEAPMRENTPEAEERVPIGSTTVPVGGDA</sequence>
<name>A0ABV4QYZ6_9ACTN</name>
<proteinExistence type="predicted"/>
<keyword evidence="5 7" id="KW-0472">Membrane</keyword>
<dbReference type="Gene3D" id="1.20.1250.20">
    <property type="entry name" value="MFS general substrate transporter like domains"/>
    <property type="match status" value="1"/>
</dbReference>
<dbReference type="InterPro" id="IPR011701">
    <property type="entry name" value="MFS"/>
</dbReference>
<feature type="transmembrane region" description="Helical" evidence="7">
    <location>
        <begin position="65"/>
        <end position="88"/>
    </location>
</feature>
<evidence type="ECO:0000256" key="4">
    <source>
        <dbReference type="ARBA" id="ARBA00022989"/>
    </source>
</evidence>